<dbReference type="Gene3D" id="3.40.109.10">
    <property type="entry name" value="NADH Oxidase"/>
    <property type="match status" value="1"/>
</dbReference>
<evidence type="ECO:0000313" key="2">
    <source>
        <dbReference type="EMBL" id="AFQ19587.1"/>
    </source>
</evidence>
<feature type="domain" description="Nitroreductase" evidence="1">
    <location>
        <begin position="84"/>
        <end position="247"/>
    </location>
</feature>
<evidence type="ECO:0000259" key="1">
    <source>
        <dbReference type="Pfam" id="PF00881"/>
    </source>
</evidence>
<proteinExistence type="predicted"/>
<dbReference type="InterPro" id="IPR052544">
    <property type="entry name" value="Bacteriocin_Proc_Enz"/>
</dbReference>
<accession>A0A9W3JGN7</accession>
<dbReference type="InterPro" id="IPR020051">
    <property type="entry name" value="SagB-type_dehydrogenase"/>
</dbReference>
<dbReference type="GO" id="GO:0016491">
    <property type="term" value="F:oxidoreductase activity"/>
    <property type="evidence" value="ECO:0007669"/>
    <property type="project" value="InterPro"/>
</dbReference>
<sequence>MNKFEDHTEKYILSRTYDCNTRIFPKLLPRLLRHTTPSNYFTKITKKHYCIKTIPLRLDKNLLRQEFYQVLNDRKSVEELEIRTRIRFETLSNLLHFSYGYINKPHSAAPSAGGKYPINIYIAVFNVENLEQGIYYYDREQDVLDMIRRGDFRESINNLYVDNTHIHSSSFIMFHAANLDQTSSKYADRGYKLIHLDMGHLSQNLYLLSSAQQLGIRAIFGLYENKVNDFLELDGENEFVLLSHVFGGIKLSTPITMDTKFSDIYYENEETKSEG</sequence>
<geneLocation type="plasmid" evidence="2 3">
    <name>p01</name>
</geneLocation>
<evidence type="ECO:0000313" key="3">
    <source>
        <dbReference type="Proteomes" id="UP000005259"/>
    </source>
</evidence>
<dbReference type="InterPro" id="IPR000415">
    <property type="entry name" value="Nitroreductase-like"/>
</dbReference>
<dbReference type="PANTHER" id="PTHR43745:SF2">
    <property type="entry name" value="NITROREDUCTASE MJ1384-RELATED"/>
    <property type="match status" value="1"/>
</dbReference>
<dbReference type="Proteomes" id="UP000005259">
    <property type="component" value="Plasmid p01"/>
</dbReference>
<reference evidence="2 3" key="1">
    <citation type="submission" date="2012-08" db="EMBL/GenBank/DDBJ databases">
        <authorList>
            <person name="Doggett N."/>
            <person name="Teshima H."/>
            <person name="Bruce D."/>
            <person name="Detter J.C."/>
            <person name="Johnson S.L."/>
            <person name="Han C."/>
        </authorList>
    </citation>
    <scope>NUCLEOTIDE SEQUENCE [LARGE SCALE GENOMIC DNA]</scope>
    <source>
        <strain evidence="2 3">HD-771</strain>
        <plasmid evidence="2 3">p01</plasmid>
    </source>
</reference>
<dbReference type="RefSeq" id="WP_001031701.1">
    <property type="nucleotide sequence ID" value="NC_018486.1"/>
</dbReference>
<dbReference type="NCBIfam" id="TIGR03605">
    <property type="entry name" value="antibiot_sagB"/>
    <property type="match status" value="1"/>
</dbReference>
<dbReference type="EMBL" id="CP003753">
    <property type="protein sequence ID" value="AFQ19587.1"/>
    <property type="molecule type" value="Genomic_DNA"/>
</dbReference>
<dbReference type="Pfam" id="PF00881">
    <property type="entry name" value="Nitroreductase"/>
    <property type="match status" value="1"/>
</dbReference>
<dbReference type="PANTHER" id="PTHR43745">
    <property type="entry name" value="NITROREDUCTASE MJ1384-RELATED"/>
    <property type="match status" value="1"/>
</dbReference>
<keyword evidence="2" id="KW-0614">Plasmid</keyword>
<name>A0A9W3JGN7_BACTU</name>
<dbReference type="KEGG" id="bti:BTG_31253"/>
<organism evidence="2 3">
    <name type="scientific">Bacillus thuringiensis HD-771</name>
    <dbReference type="NCBI Taxonomy" id="1218175"/>
    <lineage>
        <taxon>Bacteria</taxon>
        <taxon>Bacillati</taxon>
        <taxon>Bacillota</taxon>
        <taxon>Bacilli</taxon>
        <taxon>Bacillales</taxon>
        <taxon>Bacillaceae</taxon>
        <taxon>Bacillus</taxon>
        <taxon>Bacillus cereus group</taxon>
    </lineage>
</organism>
<dbReference type="AlphaFoldDB" id="A0A9W3JGN7"/>
<dbReference type="CDD" id="cd02142">
    <property type="entry name" value="McbC_SagB-like_oxidoreductase"/>
    <property type="match status" value="1"/>
</dbReference>
<gene>
    <name evidence="2" type="ORF">BTG_31253</name>
</gene>
<dbReference type="SUPFAM" id="SSF55469">
    <property type="entry name" value="FMN-dependent nitroreductase-like"/>
    <property type="match status" value="1"/>
</dbReference>
<protein>
    <submittedName>
        <fullName evidence="2">Nitroreductase</fullName>
    </submittedName>
</protein>
<dbReference type="InterPro" id="IPR029479">
    <property type="entry name" value="Nitroreductase"/>
</dbReference>